<evidence type="ECO:0000313" key="1">
    <source>
        <dbReference type="EMBL" id="MBC8754530.1"/>
    </source>
</evidence>
<evidence type="ECO:0000313" key="2">
    <source>
        <dbReference type="Proteomes" id="UP000619238"/>
    </source>
</evidence>
<sequence>MFNFSLSLNSPLSKLLLHNGITDFKSAIAYIHQLPYGRTSDRSDYKLILPENKGTCATKHAFLKQLSIENNQEAVELYIGIYQMNETNTKGVGSVLIKYNLDYIPEAHTYLKINGNLLDITRTPENKTSFEDSLLTEQQILPHQIGDFKVNWHQGFLKQWIINEQLPYSFEEIWKIREECIASLSD</sequence>
<gene>
    <name evidence="1" type="ORF">H2O64_07585</name>
</gene>
<keyword evidence="2" id="KW-1185">Reference proteome</keyword>
<accession>A0ABR7Q7K0</accession>
<proteinExistence type="predicted"/>
<dbReference type="EMBL" id="JACGWS010000004">
    <property type="protein sequence ID" value="MBC8754530.1"/>
    <property type="molecule type" value="Genomic_DNA"/>
</dbReference>
<dbReference type="RefSeq" id="WP_187561584.1">
    <property type="nucleotide sequence ID" value="NZ_JACGWS010000004.1"/>
</dbReference>
<organism evidence="1 2">
    <name type="scientific">Kordia aestuariivivens</name>
    <dbReference type="NCBI Taxonomy" id="2759037"/>
    <lineage>
        <taxon>Bacteria</taxon>
        <taxon>Pseudomonadati</taxon>
        <taxon>Bacteroidota</taxon>
        <taxon>Flavobacteriia</taxon>
        <taxon>Flavobacteriales</taxon>
        <taxon>Flavobacteriaceae</taxon>
        <taxon>Kordia</taxon>
    </lineage>
</organism>
<comment type="caution">
    <text evidence="1">The sequence shown here is derived from an EMBL/GenBank/DDBJ whole genome shotgun (WGS) entry which is preliminary data.</text>
</comment>
<dbReference type="Proteomes" id="UP000619238">
    <property type="component" value="Unassembled WGS sequence"/>
</dbReference>
<reference evidence="1 2" key="1">
    <citation type="submission" date="2020-07" db="EMBL/GenBank/DDBJ databases">
        <title>Description of Kordia aestuariivivens sp. nov., isolated from a tidal flat.</title>
        <authorList>
            <person name="Park S."/>
            <person name="Yoon J.-H."/>
        </authorList>
    </citation>
    <scope>NUCLEOTIDE SEQUENCE [LARGE SCALE GENOMIC DNA]</scope>
    <source>
        <strain evidence="1 2">YSTF-M3</strain>
    </source>
</reference>
<protein>
    <submittedName>
        <fullName evidence="1">Uncharacterized protein</fullName>
    </submittedName>
</protein>
<name>A0ABR7Q7K0_9FLAO</name>